<feature type="domain" description="Histidine kinase" evidence="12">
    <location>
        <begin position="113"/>
        <end position="315"/>
    </location>
</feature>
<proteinExistence type="predicted"/>
<dbReference type="Gene3D" id="3.30.565.10">
    <property type="entry name" value="Histidine kinase-like ATPase, C-terminal domain"/>
    <property type="match status" value="1"/>
</dbReference>
<protein>
    <recommendedName>
        <fullName evidence="3">histidine kinase</fullName>
        <ecNumber evidence="3">2.7.13.3</ecNumber>
    </recommendedName>
</protein>
<dbReference type="SMART" id="SM00387">
    <property type="entry name" value="HATPase_c"/>
    <property type="match status" value="1"/>
</dbReference>
<evidence type="ECO:0000256" key="11">
    <source>
        <dbReference type="SAM" id="Phobius"/>
    </source>
</evidence>
<dbReference type="Proteomes" id="UP000254807">
    <property type="component" value="Unassembled WGS sequence"/>
</dbReference>
<accession>A0A376H0X6</accession>
<evidence type="ECO:0000256" key="4">
    <source>
        <dbReference type="ARBA" id="ARBA00022475"/>
    </source>
</evidence>
<dbReference type="InterPro" id="IPR003594">
    <property type="entry name" value="HATPase_dom"/>
</dbReference>
<dbReference type="InterPro" id="IPR005467">
    <property type="entry name" value="His_kinase_dom"/>
</dbReference>
<keyword evidence="7 13" id="KW-0418">Kinase</keyword>
<evidence type="ECO:0000256" key="2">
    <source>
        <dbReference type="ARBA" id="ARBA00004651"/>
    </source>
</evidence>
<dbReference type="GO" id="GO:0016036">
    <property type="term" value="P:cellular response to phosphate starvation"/>
    <property type="evidence" value="ECO:0007669"/>
    <property type="project" value="TreeGrafter"/>
</dbReference>
<dbReference type="EC" id="2.7.13.3" evidence="3"/>
<dbReference type="Pfam" id="PF02518">
    <property type="entry name" value="HATPase_c"/>
    <property type="match status" value="1"/>
</dbReference>
<evidence type="ECO:0000256" key="8">
    <source>
        <dbReference type="ARBA" id="ARBA00022989"/>
    </source>
</evidence>
<keyword evidence="14" id="KW-1185">Reference proteome</keyword>
<dbReference type="RefSeq" id="WP_060815306.1">
    <property type="nucleotide sequence ID" value="NZ_JBHULA010000002.1"/>
</dbReference>
<evidence type="ECO:0000256" key="5">
    <source>
        <dbReference type="ARBA" id="ARBA00022679"/>
    </source>
</evidence>
<dbReference type="PRINTS" id="PR00344">
    <property type="entry name" value="BCTRLSENSOR"/>
</dbReference>
<evidence type="ECO:0000256" key="10">
    <source>
        <dbReference type="ARBA" id="ARBA00023136"/>
    </source>
</evidence>
<comment type="subcellular location">
    <subcellularLocation>
        <location evidence="2">Cell membrane</location>
        <topology evidence="2">Multi-pass membrane protein</topology>
    </subcellularLocation>
</comment>
<evidence type="ECO:0000256" key="3">
    <source>
        <dbReference type="ARBA" id="ARBA00012438"/>
    </source>
</evidence>
<keyword evidence="6 11" id="KW-0812">Transmembrane</keyword>
<organism evidence="13 14">
    <name type="scientific">Enterococcus gallinarum</name>
    <dbReference type="NCBI Taxonomy" id="1353"/>
    <lineage>
        <taxon>Bacteria</taxon>
        <taxon>Bacillati</taxon>
        <taxon>Bacillota</taxon>
        <taxon>Bacilli</taxon>
        <taxon>Lactobacillales</taxon>
        <taxon>Enterococcaceae</taxon>
        <taxon>Enterococcus</taxon>
    </lineage>
</organism>
<dbReference type="InterPro" id="IPR036890">
    <property type="entry name" value="HATPase_C_sf"/>
</dbReference>
<dbReference type="PANTHER" id="PTHR45453">
    <property type="entry name" value="PHOSPHATE REGULON SENSOR PROTEIN PHOR"/>
    <property type="match status" value="1"/>
</dbReference>
<dbReference type="EMBL" id="UFYW01000001">
    <property type="protein sequence ID" value="STD81839.1"/>
    <property type="molecule type" value="Genomic_DNA"/>
</dbReference>
<dbReference type="PANTHER" id="PTHR45453:SF2">
    <property type="entry name" value="HISTIDINE KINASE"/>
    <property type="match status" value="1"/>
</dbReference>
<sequence>MKEYLKVQLPAIALFGMSVALILLLVWLDGYRNGFVIGYGLLLVGLLAIGVFTIDYLANRSFYHYLKTGLSGRSAGYLARRVKKLLDDDHHHVQEQLAAIDAHHQTHIKFMNIWVHQMKTPVSVLELMAESSQIDPYDLLAETDRLKSGLATALNFVRLEDFEEDFLIETTSLLALIKQSIGEQKRNFIRHEIYPKIKDDTDFWITTDKKWLQILLFQLISNAIKYSNAEGTVTFALDDATRSLTITDTGCGISASDLPRVFRPFYTGDNGRQRGEATGMGLYLVSLISQKLSITVTIASEVGQGTVLQLKFPES</sequence>
<dbReference type="SUPFAM" id="SSF55874">
    <property type="entry name" value="ATPase domain of HSP90 chaperone/DNA topoisomerase II/histidine kinase"/>
    <property type="match status" value="1"/>
</dbReference>
<evidence type="ECO:0000256" key="7">
    <source>
        <dbReference type="ARBA" id="ARBA00022777"/>
    </source>
</evidence>
<dbReference type="GO" id="GO:0005886">
    <property type="term" value="C:plasma membrane"/>
    <property type="evidence" value="ECO:0007669"/>
    <property type="project" value="UniProtKB-SubCell"/>
</dbReference>
<gene>
    <name evidence="13" type="primary">graS_1</name>
    <name evidence="13" type="ORF">NCTC12360_00255</name>
</gene>
<keyword evidence="9" id="KW-0902">Two-component regulatory system</keyword>
<evidence type="ECO:0000256" key="6">
    <source>
        <dbReference type="ARBA" id="ARBA00022692"/>
    </source>
</evidence>
<comment type="catalytic activity">
    <reaction evidence="1">
        <text>ATP + protein L-histidine = ADP + protein N-phospho-L-histidine.</text>
        <dbReference type="EC" id="2.7.13.3"/>
    </reaction>
</comment>
<keyword evidence="8 11" id="KW-1133">Transmembrane helix</keyword>
<reference evidence="13 14" key="1">
    <citation type="submission" date="2018-06" db="EMBL/GenBank/DDBJ databases">
        <authorList>
            <consortium name="Pathogen Informatics"/>
            <person name="Doyle S."/>
        </authorList>
    </citation>
    <scope>NUCLEOTIDE SEQUENCE [LARGE SCALE GENOMIC DNA]</scope>
    <source>
        <strain evidence="13 14">NCTC12360</strain>
    </source>
</reference>
<dbReference type="OrthoDB" id="9780487at2"/>
<dbReference type="GO" id="GO:0004721">
    <property type="term" value="F:phosphoprotein phosphatase activity"/>
    <property type="evidence" value="ECO:0007669"/>
    <property type="project" value="TreeGrafter"/>
</dbReference>
<keyword evidence="5 13" id="KW-0808">Transferase</keyword>
<keyword evidence="10 11" id="KW-0472">Membrane</keyword>
<evidence type="ECO:0000256" key="1">
    <source>
        <dbReference type="ARBA" id="ARBA00000085"/>
    </source>
</evidence>
<dbReference type="GO" id="GO:0000155">
    <property type="term" value="F:phosphorelay sensor kinase activity"/>
    <property type="evidence" value="ECO:0007669"/>
    <property type="project" value="TreeGrafter"/>
</dbReference>
<evidence type="ECO:0000259" key="12">
    <source>
        <dbReference type="PROSITE" id="PS50109"/>
    </source>
</evidence>
<keyword evidence="4" id="KW-1003">Cell membrane</keyword>
<evidence type="ECO:0000313" key="13">
    <source>
        <dbReference type="EMBL" id="STD81839.1"/>
    </source>
</evidence>
<dbReference type="AlphaFoldDB" id="A0A376H0X6"/>
<evidence type="ECO:0000313" key="14">
    <source>
        <dbReference type="Proteomes" id="UP000254807"/>
    </source>
</evidence>
<dbReference type="PROSITE" id="PS50109">
    <property type="entry name" value="HIS_KIN"/>
    <property type="match status" value="1"/>
</dbReference>
<dbReference type="InterPro" id="IPR004358">
    <property type="entry name" value="Sig_transdc_His_kin-like_C"/>
</dbReference>
<dbReference type="InterPro" id="IPR050351">
    <property type="entry name" value="BphY/WalK/GraS-like"/>
</dbReference>
<feature type="transmembrane region" description="Helical" evidence="11">
    <location>
        <begin position="7"/>
        <end position="28"/>
    </location>
</feature>
<name>A0A376H0X6_ENTGA</name>
<feature type="transmembrane region" description="Helical" evidence="11">
    <location>
        <begin position="34"/>
        <end position="58"/>
    </location>
</feature>
<evidence type="ECO:0000256" key="9">
    <source>
        <dbReference type="ARBA" id="ARBA00023012"/>
    </source>
</evidence>